<keyword evidence="2" id="KW-1185">Reference proteome</keyword>
<evidence type="ECO:0000313" key="2">
    <source>
        <dbReference type="Proteomes" id="UP001172386"/>
    </source>
</evidence>
<name>A0ACC3AKF2_9EURO</name>
<evidence type="ECO:0000313" key="1">
    <source>
        <dbReference type="EMBL" id="KAJ9664191.1"/>
    </source>
</evidence>
<reference evidence="1" key="1">
    <citation type="submission" date="2022-10" db="EMBL/GenBank/DDBJ databases">
        <title>Culturing micro-colonial fungi from biological soil crusts in the Mojave desert and describing Neophaeococcomyces mojavensis, and introducing the new genera and species Taxawa tesnikishii.</title>
        <authorList>
            <person name="Kurbessoian T."/>
            <person name="Stajich J.E."/>
        </authorList>
    </citation>
    <scope>NUCLEOTIDE SEQUENCE</scope>
    <source>
        <strain evidence="1">JES_112</strain>
    </source>
</reference>
<accession>A0ACC3AKF2</accession>
<organism evidence="1 2">
    <name type="scientific">Neophaeococcomyces mojaviensis</name>
    <dbReference type="NCBI Taxonomy" id="3383035"/>
    <lineage>
        <taxon>Eukaryota</taxon>
        <taxon>Fungi</taxon>
        <taxon>Dikarya</taxon>
        <taxon>Ascomycota</taxon>
        <taxon>Pezizomycotina</taxon>
        <taxon>Eurotiomycetes</taxon>
        <taxon>Chaetothyriomycetidae</taxon>
        <taxon>Chaetothyriales</taxon>
        <taxon>Chaetothyriales incertae sedis</taxon>
        <taxon>Neophaeococcomyces</taxon>
    </lineage>
</organism>
<proteinExistence type="predicted"/>
<dbReference type="EMBL" id="JAPDRQ010000004">
    <property type="protein sequence ID" value="KAJ9664191.1"/>
    <property type="molecule type" value="Genomic_DNA"/>
</dbReference>
<sequence>MAKSRKTAYLLVVIVLTCSIYWLQEAMRAITNLETKQLKVAGKAQDLLGKYEKEDDSVLKSTKISGNDQKSQAQGELLESKGPTTSPLLPVGYTAAFPRHIWQTSSEAGRDKYADQIQTWKGVKGFNYHWLSDAGADEFVHKTFSATRPSLVAFWDDLSSKLSQPATGQSHGGSSNASEIVVDSTASSAIVLRADLLRYMLMFAQGGVYADIDTSVMLHVDRWIPENLGSHVINAIIGIEYDDTTYKMFVRPISFCQWTLMAKPNHPIFDRAINRVVSNIEFLARRQKIQSLSQLTMDKLDVLEATGPGMISDVVLEVIRDQLPEQEISWTTFHNQKEAKLFGDVLILPINGFAGSQKHSHAGDPQYGEKLVQHHFGRSWYQPKKAGLVKTP</sequence>
<comment type="caution">
    <text evidence="1">The sequence shown here is derived from an EMBL/GenBank/DDBJ whole genome shotgun (WGS) entry which is preliminary data.</text>
</comment>
<protein>
    <submittedName>
        <fullName evidence="1">Uncharacterized protein</fullName>
    </submittedName>
</protein>
<dbReference type="Proteomes" id="UP001172386">
    <property type="component" value="Unassembled WGS sequence"/>
</dbReference>
<gene>
    <name evidence="1" type="ORF">H2198_000409</name>
</gene>